<dbReference type="EMBL" id="BDIP01002082">
    <property type="protein sequence ID" value="GIQ85695.1"/>
    <property type="molecule type" value="Genomic_DNA"/>
</dbReference>
<organism evidence="1 2">
    <name type="scientific">Kipferlia bialata</name>
    <dbReference type="NCBI Taxonomy" id="797122"/>
    <lineage>
        <taxon>Eukaryota</taxon>
        <taxon>Metamonada</taxon>
        <taxon>Carpediemonas-like organisms</taxon>
        <taxon>Kipferlia</taxon>
    </lineage>
</organism>
<dbReference type="InterPro" id="IPR001646">
    <property type="entry name" value="5peptide_repeat"/>
</dbReference>
<sequence length="1012" mass="106117">DMAALPVVVRLYTSDTLREIPLSTPVGMLKSLLTPSDLGCLVLNAVFEVDSDSDDTQTESDTAPAAGTACLVDTPFPTVSSRSLATVPGIGIDTDTLIFTGQSCVDAASGTSKDSTPLVMTLLTPCRGAVLTLCGGEVKRVVAISNVPQPSTTSGPKRVAVSTQGGMYHILSVLSSGSSATDSLVTLYAIKVVNGVCAWTPVDMDVSEEAQTILQDCFGDTAAVVVGRDSDNGSLIVCLGANEHLSHILRLDTTTPTPTLSLSCRLSSRLPAAGVTEVTCSGDTALIAYGRAGSTTPSAMCVTLKTGGMYDSTVCGEMHRYCSVGTVFKSLSQSGASHAGTSELCVAVKDWQCVPLRITATQYSFQGTTLIYLDASSTLHITDLAPLLDTHLLPVGLPNDAPSVVPWRDSSGAGSRPFTPTLQASLGMRVVIAALDSTSYDIVGLAEFNCASGTWTTTLTPSSGVVDTVTDKALVVGDHMYACVKGQLLSVPLAISEATPTTLYPLSLTGQPVYALDTTVILCPTASGIRVQRVLPPATLLDKPIVYPSEGTSALGECVGLDCINGVLTDNTGFYDIKSCVWCPVREVGTTDKTVSGAIARTHVQTGSEALSLLLLGTESVTVTDAVLEDVLANMRPSGWRFTNCTLSTLSGATVRDCSFEGCNFTECILTGTTLINCTFSKCSFANATASNTSMVNVTMRECDQTDMSFKGCTMSGHNTGVELQVMRNRDLSADDMSDVTSWDMTGSRVTGCDLTAVKGLTVEQLSSLSALTKCTLKGMDLRGVDLSGTDATGSDFSYANLSGCDVSGATLSGCNLSGATLTEVKGLTQEHLTTICRGTGVVLSGVDMRGWDLRKVDLRNADLSGCQLAGTMFRDTRVVGATLPYVCAGPVITPEPTAEFEVTPYSTANRIAGQTNGSEHNLSLTIPSVDGSRTWRIQAKGTQIYLGSLYMLYCREQGTITITRSGTSVSFSSSQHSRSGSVPCSHGLQVRIPMRVYTCTQHGPMDVTLSE</sequence>
<dbReference type="AlphaFoldDB" id="A0A9K3GKK2"/>
<comment type="caution">
    <text evidence="1">The sequence shown here is derived from an EMBL/GenBank/DDBJ whole genome shotgun (WGS) entry which is preliminary data.</text>
</comment>
<reference evidence="1 2" key="1">
    <citation type="journal article" date="2018" name="PLoS ONE">
        <title>The draft genome of Kipferlia bialata reveals reductive genome evolution in fornicate parasites.</title>
        <authorList>
            <person name="Tanifuji G."/>
            <person name="Takabayashi S."/>
            <person name="Kume K."/>
            <person name="Takagi M."/>
            <person name="Nakayama T."/>
            <person name="Kamikawa R."/>
            <person name="Inagaki Y."/>
            <person name="Hashimoto T."/>
        </authorList>
    </citation>
    <scope>NUCLEOTIDE SEQUENCE [LARGE SCALE GENOMIC DNA]</scope>
    <source>
        <strain evidence="1">NY0173</strain>
    </source>
</reference>
<proteinExistence type="predicted"/>
<dbReference type="SUPFAM" id="SSF141571">
    <property type="entry name" value="Pentapeptide repeat-like"/>
    <property type="match status" value="1"/>
</dbReference>
<accession>A0A9K3GKK2</accession>
<dbReference type="OrthoDB" id="9989223at2759"/>
<evidence type="ECO:0000313" key="2">
    <source>
        <dbReference type="Proteomes" id="UP000265618"/>
    </source>
</evidence>
<dbReference type="InterPro" id="IPR011050">
    <property type="entry name" value="Pectin_lyase_fold/virulence"/>
</dbReference>
<dbReference type="PANTHER" id="PTHR14136:SF17">
    <property type="entry name" value="BTB_POZ DOMAIN-CONTAINING PROTEIN KCTD9"/>
    <property type="match status" value="1"/>
</dbReference>
<feature type="non-terminal residue" evidence="1">
    <location>
        <position position="1"/>
    </location>
</feature>
<gene>
    <name evidence="1" type="ORF">KIPB_007406</name>
</gene>
<keyword evidence="2" id="KW-1185">Reference proteome</keyword>
<dbReference type="PANTHER" id="PTHR14136">
    <property type="entry name" value="BTB_POZ DOMAIN-CONTAINING PROTEIN KCTD9"/>
    <property type="match status" value="1"/>
</dbReference>
<dbReference type="Gene3D" id="2.160.20.80">
    <property type="entry name" value="E3 ubiquitin-protein ligase SopA"/>
    <property type="match status" value="2"/>
</dbReference>
<dbReference type="SUPFAM" id="SSF51126">
    <property type="entry name" value="Pectin lyase-like"/>
    <property type="match status" value="1"/>
</dbReference>
<name>A0A9K3GKK2_9EUKA</name>
<dbReference type="Pfam" id="PF00805">
    <property type="entry name" value="Pentapeptide"/>
    <property type="match status" value="3"/>
</dbReference>
<dbReference type="InterPro" id="IPR051082">
    <property type="entry name" value="Pentapeptide-BTB/POZ_domain"/>
</dbReference>
<dbReference type="Proteomes" id="UP000265618">
    <property type="component" value="Unassembled WGS sequence"/>
</dbReference>
<evidence type="ECO:0000313" key="1">
    <source>
        <dbReference type="EMBL" id="GIQ85695.1"/>
    </source>
</evidence>
<protein>
    <submittedName>
        <fullName evidence="1">Uncharacterized protein</fullName>
    </submittedName>
</protein>